<dbReference type="PANTHER" id="PTHR13096:SF8">
    <property type="entry name" value="RIBOSOMAL OXYGENASE 1"/>
    <property type="match status" value="1"/>
</dbReference>
<dbReference type="InterPro" id="IPR039994">
    <property type="entry name" value="NO66-like"/>
</dbReference>
<evidence type="ECO:0000256" key="2">
    <source>
        <dbReference type="ARBA" id="ARBA00022723"/>
    </source>
</evidence>
<dbReference type="InterPro" id="IPR003347">
    <property type="entry name" value="JmjC_dom"/>
</dbReference>
<protein>
    <recommendedName>
        <fullName evidence="4">JmjC domain-containing protein</fullName>
    </recommendedName>
</protein>
<feature type="domain" description="JmjC" evidence="4">
    <location>
        <begin position="125"/>
        <end position="236"/>
    </location>
</feature>
<dbReference type="PANTHER" id="PTHR13096">
    <property type="entry name" value="MINA53 MYC INDUCED NUCLEAR ANTIGEN"/>
    <property type="match status" value="1"/>
</dbReference>
<keyword evidence="2" id="KW-0479">Metal-binding</keyword>
<evidence type="ECO:0000313" key="6">
    <source>
        <dbReference type="Proteomes" id="UP000265361"/>
    </source>
</evidence>
<proteinExistence type="predicted"/>
<dbReference type="Gene3D" id="2.60.120.650">
    <property type="entry name" value="Cupin"/>
    <property type="match status" value="1"/>
</dbReference>
<name>A0A399Q374_9MICO</name>
<evidence type="ECO:0000313" key="5">
    <source>
        <dbReference type="EMBL" id="RIJ13054.1"/>
    </source>
</evidence>
<dbReference type="Proteomes" id="UP000265361">
    <property type="component" value="Unassembled WGS sequence"/>
</dbReference>
<organism evidence="5 6">
    <name type="scientific">Clavibacter nebraskensis</name>
    <dbReference type="NCBI Taxonomy" id="31963"/>
    <lineage>
        <taxon>Bacteria</taxon>
        <taxon>Bacillati</taxon>
        <taxon>Actinomycetota</taxon>
        <taxon>Actinomycetes</taxon>
        <taxon>Micrococcales</taxon>
        <taxon>Microbacteriaceae</taxon>
        <taxon>Clavibacter</taxon>
    </lineage>
</organism>
<evidence type="ECO:0000256" key="3">
    <source>
        <dbReference type="ARBA" id="ARBA00023004"/>
    </source>
</evidence>
<sequence>MREAGEMDVVTFEDLAGDEAEFLDSYRDARPLLRLGAISSPEELVSLRDIDDLLNSEAIRPPYFRMAKGGDQIRDGVFTRLARVQLAHMDDVVDPAKVLQAFRGGATITWNSMNHFNARLRDLTTMISRTLGCRSDVVSFLTPGGGVQGFAPHLDSTEVFVIRISGTKSWKVWDTLRPRPTAGYALDASTLGPPSMEFVMSPGDVLYLPWGTPPVAASVDQLSLHLSVTTKPRSLGELLGDVVRDAVEGDPAFAAQPTLNTSRIEEVTTVLASALQKLVLKLDGLQVEEAARSLVKEAAQQLGSGRIGFFEAVANAEADLSEVSVLRRREGEDPLSYAAAEEGRVQVVIGARTYAMSAGAVPALAILRERHVVRVDELASEIGTDAAITLGRTLLRIGHLVPEHSSR</sequence>
<dbReference type="AlphaFoldDB" id="A0A399Q374"/>
<keyword evidence="3" id="KW-0408">Iron</keyword>
<dbReference type="GO" id="GO:0046872">
    <property type="term" value="F:metal ion binding"/>
    <property type="evidence" value="ECO:0007669"/>
    <property type="project" value="UniProtKB-KW"/>
</dbReference>
<reference evidence="5 6" key="1">
    <citation type="submission" date="2018-08" db="EMBL/GenBank/DDBJ databases">
        <title>Genome Sequence of Clavibacter michiganensis Subspecies type strains, and the Atypical Peach-Colored Strains Isolated from Tomato.</title>
        <authorList>
            <person name="Osdaghi E."/>
            <person name="Portier P."/>
            <person name="Briand M."/>
            <person name="Jacques M.-A."/>
        </authorList>
    </citation>
    <scope>NUCLEOTIDE SEQUENCE [LARGE SCALE GENOMIC DNA]</scope>
    <source>
        <strain evidence="5 6">CFBP 7577</strain>
    </source>
</reference>
<dbReference type="EMBL" id="QWED01000184">
    <property type="protein sequence ID" value="RIJ13054.1"/>
    <property type="molecule type" value="Genomic_DNA"/>
</dbReference>
<comment type="cofactor">
    <cofactor evidence="1">
        <name>Fe(2+)</name>
        <dbReference type="ChEBI" id="CHEBI:29033"/>
    </cofactor>
</comment>
<evidence type="ECO:0000256" key="1">
    <source>
        <dbReference type="ARBA" id="ARBA00001954"/>
    </source>
</evidence>
<dbReference type="SUPFAM" id="SSF51197">
    <property type="entry name" value="Clavaminate synthase-like"/>
    <property type="match status" value="1"/>
</dbReference>
<comment type="caution">
    <text evidence="5">The sequence shown here is derived from an EMBL/GenBank/DDBJ whole genome shotgun (WGS) entry which is preliminary data.</text>
</comment>
<gene>
    <name evidence="5" type="ORF">DZF97_07525</name>
</gene>
<dbReference type="Pfam" id="PF08007">
    <property type="entry name" value="JmjC_2"/>
    <property type="match status" value="1"/>
</dbReference>
<evidence type="ECO:0000259" key="4">
    <source>
        <dbReference type="Pfam" id="PF08007"/>
    </source>
</evidence>
<accession>A0A399Q374</accession>